<dbReference type="InterPro" id="IPR011194">
    <property type="entry name" value="UPF0306"/>
</dbReference>
<proteinExistence type="inferred from homology"/>
<dbReference type="EMBL" id="JBHLXG010000001">
    <property type="protein sequence ID" value="MFC0224939.1"/>
    <property type="molecule type" value="Genomic_DNA"/>
</dbReference>
<sequence>MNHTEDQQHIIRFLNKQHVLTLCAGNGTEMWCANCFYVFDAEHMALWLMTDLQTRHGELMQQNSVVVGTIAPQPKTVALIKGVQYRGVITLLEGDEALLARARYCKRFPVARVMKAPIWQLDLQEVKMTDNNLGFGKKLHWLC</sequence>
<comment type="caution">
    <text evidence="2">The sequence shown here is derived from an EMBL/GenBank/DDBJ whole genome shotgun (WGS) entry which is preliminary data.</text>
</comment>
<organism evidence="2 3">
    <name type="scientific">Serratia aquatilis</name>
    <dbReference type="NCBI Taxonomy" id="1737515"/>
    <lineage>
        <taxon>Bacteria</taxon>
        <taxon>Pseudomonadati</taxon>
        <taxon>Pseudomonadota</taxon>
        <taxon>Gammaproteobacteria</taxon>
        <taxon>Enterobacterales</taxon>
        <taxon>Yersiniaceae</taxon>
        <taxon>Serratia</taxon>
    </lineage>
</organism>
<name>A0ABV6E826_9GAMM</name>
<evidence type="ECO:0000256" key="1">
    <source>
        <dbReference type="HAMAP-Rule" id="MF_00764"/>
    </source>
</evidence>
<gene>
    <name evidence="2" type="ORF">ACFFJ3_00175</name>
</gene>
<accession>A0ABV6E826</accession>
<dbReference type="NCBIfam" id="NF002900">
    <property type="entry name" value="PRK03467.1"/>
    <property type="match status" value="1"/>
</dbReference>
<dbReference type="InterPro" id="IPR012349">
    <property type="entry name" value="Split_barrel_FMN-bd"/>
</dbReference>
<keyword evidence="3" id="KW-1185">Reference proteome</keyword>
<dbReference type="RefSeq" id="WP_380671776.1">
    <property type="nucleotide sequence ID" value="NZ_CP173186.1"/>
</dbReference>
<evidence type="ECO:0000313" key="2">
    <source>
        <dbReference type="EMBL" id="MFC0224939.1"/>
    </source>
</evidence>
<dbReference type="Gene3D" id="2.30.110.10">
    <property type="entry name" value="Electron Transport, Fmn-binding Protein, Chain A"/>
    <property type="match status" value="1"/>
</dbReference>
<dbReference type="HAMAP" id="MF_00764">
    <property type="entry name" value="UPF0306"/>
    <property type="match status" value="1"/>
</dbReference>
<evidence type="ECO:0000313" key="3">
    <source>
        <dbReference type="Proteomes" id="UP001589792"/>
    </source>
</evidence>
<reference evidence="2 3" key="1">
    <citation type="submission" date="2024-09" db="EMBL/GenBank/DDBJ databases">
        <authorList>
            <person name="Sun Q."/>
            <person name="Mori K."/>
        </authorList>
    </citation>
    <scope>NUCLEOTIDE SEQUENCE [LARGE SCALE GENOMIC DNA]</scope>
    <source>
        <strain evidence="2 3">CCM 8626</strain>
    </source>
</reference>
<dbReference type="SUPFAM" id="SSF50475">
    <property type="entry name" value="FMN-binding split barrel"/>
    <property type="match status" value="1"/>
</dbReference>
<dbReference type="PIRSF" id="PIRSF009554">
    <property type="entry name" value="UCP009554"/>
    <property type="match status" value="1"/>
</dbReference>
<comment type="similarity">
    <text evidence="1">Belongs to the UPF0306 family.</text>
</comment>
<dbReference type="Proteomes" id="UP001589792">
    <property type="component" value="Unassembled WGS sequence"/>
</dbReference>
<protein>
    <recommendedName>
        <fullName evidence="1">UPF0306 protein ACFFJ3_00175</fullName>
    </recommendedName>
</protein>